<dbReference type="GO" id="GO:0006869">
    <property type="term" value="P:lipid transport"/>
    <property type="evidence" value="ECO:0007669"/>
    <property type="project" value="UniProtKB-KW"/>
</dbReference>
<dbReference type="Gene3D" id="2.30.29.30">
    <property type="entry name" value="Pleckstrin-homology domain (PH domain)/Phosphotyrosine-binding domain (PTB)"/>
    <property type="match status" value="1"/>
</dbReference>
<evidence type="ECO:0000313" key="6">
    <source>
        <dbReference type="EMBL" id="TRY82255.1"/>
    </source>
</evidence>
<evidence type="ECO:0000256" key="2">
    <source>
        <dbReference type="ARBA" id="ARBA00023055"/>
    </source>
</evidence>
<dbReference type="EMBL" id="SRMA01026567">
    <property type="protein sequence ID" value="TRY82255.1"/>
    <property type="molecule type" value="Genomic_DNA"/>
</dbReference>
<evidence type="ECO:0000256" key="4">
    <source>
        <dbReference type="SAM" id="MobiDB-lite"/>
    </source>
</evidence>
<feature type="region of interest" description="Disordered" evidence="4">
    <location>
        <begin position="280"/>
        <end position="333"/>
    </location>
</feature>
<accession>A0A553PX40</accession>
<keyword evidence="1" id="KW-0813">Transport</keyword>
<evidence type="ECO:0000256" key="1">
    <source>
        <dbReference type="ARBA" id="ARBA00022448"/>
    </source>
</evidence>
<evidence type="ECO:0000259" key="5">
    <source>
        <dbReference type="PROSITE" id="PS50003"/>
    </source>
</evidence>
<keyword evidence="7" id="KW-1185">Reference proteome</keyword>
<dbReference type="GO" id="GO:0005829">
    <property type="term" value="C:cytosol"/>
    <property type="evidence" value="ECO:0007669"/>
    <property type="project" value="TreeGrafter"/>
</dbReference>
<reference evidence="6 7" key="1">
    <citation type="journal article" date="2019" name="Sci. Data">
        <title>Hybrid genome assembly and annotation of Danionella translucida.</title>
        <authorList>
            <person name="Kadobianskyi M."/>
            <person name="Schulze L."/>
            <person name="Schuelke M."/>
            <person name="Judkewitz B."/>
        </authorList>
    </citation>
    <scope>NUCLEOTIDE SEQUENCE [LARGE SCALE GENOMIC DNA]</scope>
    <source>
        <strain evidence="6 7">Bolton</strain>
    </source>
</reference>
<proteinExistence type="predicted"/>
<protein>
    <recommendedName>
        <fullName evidence="5">PH domain-containing protein</fullName>
    </recommendedName>
</protein>
<evidence type="ECO:0000256" key="3">
    <source>
        <dbReference type="ARBA" id="ARBA00023121"/>
    </source>
</evidence>
<dbReference type="InterPro" id="IPR001849">
    <property type="entry name" value="PH_domain"/>
</dbReference>
<dbReference type="SMART" id="SM00233">
    <property type="entry name" value="PH"/>
    <property type="match status" value="1"/>
</dbReference>
<dbReference type="PANTHER" id="PTHR10972">
    <property type="entry name" value="OXYSTEROL-BINDING PROTEIN-RELATED"/>
    <property type="match status" value="1"/>
</dbReference>
<keyword evidence="3" id="KW-0446">Lipid-binding</keyword>
<dbReference type="Pfam" id="PF00169">
    <property type="entry name" value="PH"/>
    <property type="match status" value="1"/>
</dbReference>
<dbReference type="AlphaFoldDB" id="A0A553PX40"/>
<name>A0A553PX40_9TELE</name>
<feature type="domain" description="PH" evidence="5">
    <location>
        <begin position="47"/>
        <end position="144"/>
    </location>
</feature>
<feature type="compositionally biased region" description="Low complexity" evidence="4">
    <location>
        <begin position="10"/>
        <end position="33"/>
    </location>
</feature>
<dbReference type="PANTHER" id="PTHR10972:SF47">
    <property type="entry name" value="OXYSTEROL-BINDING PROTEIN-RELATED PROTEIN 10"/>
    <property type="match status" value="1"/>
</dbReference>
<dbReference type="GO" id="GO:0015485">
    <property type="term" value="F:cholesterol binding"/>
    <property type="evidence" value="ECO:0007669"/>
    <property type="project" value="TreeGrafter"/>
</dbReference>
<feature type="compositionally biased region" description="Polar residues" evidence="4">
    <location>
        <begin position="174"/>
        <end position="184"/>
    </location>
</feature>
<feature type="region of interest" description="Disordered" evidence="4">
    <location>
        <begin position="174"/>
        <end position="210"/>
    </location>
</feature>
<dbReference type="InterPro" id="IPR000648">
    <property type="entry name" value="Oxysterol-bd"/>
</dbReference>
<gene>
    <name evidence="6" type="ORF">DNTS_009368</name>
</gene>
<dbReference type="InterPro" id="IPR011993">
    <property type="entry name" value="PH-like_dom_sf"/>
</dbReference>
<dbReference type="GO" id="GO:0016020">
    <property type="term" value="C:membrane"/>
    <property type="evidence" value="ECO:0007669"/>
    <property type="project" value="TreeGrafter"/>
</dbReference>
<dbReference type="SUPFAM" id="SSF50729">
    <property type="entry name" value="PH domain-like"/>
    <property type="match status" value="1"/>
</dbReference>
<dbReference type="Proteomes" id="UP000316079">
    <property type="component" value="Unassembled WGS sequence"/>
</dbReference>
<feature type="region of interest" description="Disordered" evidence="4">
    <location>
        <begin position="1"/>
        <end position="50"/>
    </location>
</feature>
<sequence length="333" mass="35680">MEKPPRSPQPGARSGSVPGSGSSSGSASLVFGGDPAENISPPPPRGARRTEGVLSKYTNLLQGWQNRYFVLEPDLKQLQYFMSEHLRALKPRGFIPLAGASVSSSDEAPHMFIISSAAGEIYKLRAVDAAQQQRWMLQVQACARPRSNSSSEVRKHKECEDLLSVERPLNSLETQASSGRTRSFSPFAHLSPSSSPSLQRHQTHLLPPPQHPLPSSVVTVMTQAELHQRSLVQSIESLPLRGPVFRLDPDLLLLKATSAAALSCLAECLTIIQQKAGQNNINNSSSSGGGGGASNALLRADVQKPESPRDSSELQRGPCSSLSGPGQMCSKCC</sequence>
<dbReference type="OrthoDB" id="48057at2759"/>
<keyword evidence="2" id="KW-0445">Lipid transport</keyword>
<feature type="compositionally biased region" description="Basic and acidic residues" evidence="4">
    <location>
        <begin position="301"/>
        <end position="313"/>
    </location>
</feature>
<evidence type="ECO:0000313" key="7">
    <source>
        <dbReference type="Proteomes" id="UP000316079"/>
    </source>
</evidence>
<organism evidence="6 7">
    <name type="scientific">Danionella cerebrum</name>
    <dbReference type="NCBI Taxonomy" id="2873325"/>
    <lineage>
        <taxon>Eukaryota</taxon>
        <taxon>Metazoa</taxon>
        <taxon>Chordata</taxon>
        <taxon>Craniata</taxon>
        <taxon>Vertebrata</taxon>
        <taxon>Euteleostomi</taxon>
        <taxon>Actinopterygii</taxon>
        <taxon>Neopterygii</taxon>
        <taxon>Teleostei</taxon>
        <taxon>Ostariophysi</taxon>
        <taxon>Cypriniformes</taxon>
        <taxon>Danionidae</taxon>
        <taxon>Danioninae</taxon>
        <taxon>Danionella</taxon>
    </lineage>
</organism>
<comment type="caution">
    <text evidence="6">The sequence shown here is derived from an EMBL/GenBank/DDBJ whole genome shotgun (WGS) entry which is preliminary data.</text>
</comment>
<dbReference type="PROSITE" id="PS50003">
    <property type="entry name" value="PH_DOMAIN"/>
    <property type="match status" value="1"/>
</dbReference>